<evidence type="ECO:0000256" key="2">
    <source>
        <dbReference type="ARBA" id="ARBA00022692"/>
    </source>
</evidence>
<evidence type="ECO:0000313" key="24">
    <source>
        <dbReference type="Proteomes" id="UP000594454"/>
    </source>
</evidence>
<evidence type="ECO:0000259" key="22">
    <source>
        <dbReference type="PROSITE" id="PS50835"/>
    </source>
</evidence>
<dbReference type="Pfam" id="PF07686">
    <property type="entry name" value="V-set"/>
    <property type="match status" value="1"/>
</dbReference>
<feature type="chain" id="PRO_5030793663" description="Tyrosine-protein kinase-like otk" evidence="20">
    <location>
        <begin position="18"/>
        <end position="1006"/>
    </location>
</feature>
<dbReference type="InterPro" id="IPR008266">
    <property type="entry name" value="Tyr_kinase_AS"/>
</dbReference>
<dbReference type="GO" id="GO:0005524">
    <property type="term" value="F:ATP binding"/>
    <property type="evidence" value="ECO:0007669"/>
    <property type="project" value="UniProtKB-KW"/>
</dbReference>
<dbReference type="InterPro" id="IPR011009">
    <property type="entry name" value="Kinase-like_dom_sf"/>
</dbReference>
<dbReference type="SMART" id="SM00408">
    <property type="entry name" value="IGc2"/>
    <property type="match status" value="5"/>
</dbReference>
<dbReference type="InterPro" id="IPR036179">
    <property type="entry name" value="Ig-like_dom_sf"/>
</dbReference>
<evidence type="ECO:0000256" key="19">
    <source>
        <dbReference type="SAM" id="Phobius"/>
    </source>
</evidence>
<keyword evidence="4" id="KW-0524">Neurogenesis</keyword>
<feature type="domain" description="Protein kinase" evidence="21">
    <location>
        <begin position="687"/>
        <end position="1000"/>
    </location>
</feature>
<keyword evidence="2 19" id="KW-0812">Transmembrane</keyword>
<feature type="binding site" evidence="16">
    <location>
        <position position="868"/>
    </location>
    <ligand>
        <name>ATP</name>
        <dbReference type="ChEBI" id="CHEBI:30616"/>
    </ligand>
</feature>
<name>A0A7R8YVR3_HERIL</name>
<evidence type="ECO:0000256" key="18">
    <source>
        <dbReference type="SAM" id="MobiDB-lite"/>
    </source>
</evidence>
<comment type="subcellular location">
    <subcellularLocation>
        <location evidence="1">Cell membrane</location>
        <topology evidence="1">Single-pass membrane protein</topology>
    </subcellularLocation>
</comment>
<dbReference type="PROSITE" id="PS50011">
    <property type="entry name" value="PROTEIN_KINASE_DOM"/>
    <property type="match status" value="1"/>
</dbReference>
<dbReference type="FunFam" id="1.10.510.10:FF:000954">
    <property type="entry name" value="Tyrosine-protein kinase-like otk"/>
    <property type="match status" value="1"/>
</dbReference>
<evidence type="ECO:0000256" key="4">
    <source>
        <dbReference type="ARBA" id="ARBA00022902"/>
    </source>
</evidence>
<feature type="domain" description="Ig-like" evidence="22">
    <location>
        <begin position="265"/>
        <end position="364"/>
    </location>
</feature>
<feature type="domain" description="Ig-like" evidence="22">
    <location>
        <begin position="459"/>
        <end position="549"/>
    </location>
</feature>
<feature type="binding site" evidence="17">
    <location>
        <position position="869"/>
    </location>
    <ligand>
        <name>Mg(2+)</name>
        <dbReference type="ChEBI" id="CHEBI:18420"/>
    </ligand>
</feature>
<keyword evidence="24" id="KW-1185">Reference proteome</keyword>
<dbReference type="PANTHER" id="PTHR24416">
    <property type="entry name" value="TYROSINE-PROTEIN KINASE RECEPTOR"/>
    <property type="match status" value="1"/>
</dbReference>
<dbReference type="InParanoid" id="A0A7R8YVR3"/>
<dbReference type="PROSITE" id="PS50835">
    <property type="entry name" value="IG_LIKE"/>
    <property type="match status" value="5"/>
</dbReference>
<keyword evidence="7" id="KW-1015">Disulfide bond</keyword>
<keyword evidence="16" id="KW-0547">Nucleotide-binding</keyword>
<dbReference type="InterPro" id="IPR013106">
    <property type="entry name" value="Ig_V-set"/>
</dbReference>
<feature type="compositionally biased region" description="Low complexity" evidence="18">
    <location>
        <begin position="664"/>
        <end position="676"/>
    </location>
</feature>
<keyword evidence="10" id="KW-0393">Immunoglobulin domain</keyword>
<dbReference type="InterPro" id="IPR003598">
    <property type="entry name" value="Ig_sub2"/>
</dbReference>
<evidence type="ECO:0000256" key="10">
    <source>
        <dbReference type="ARBA" id="ARBA00023319"/>
    </source>
</evidence>
<dbReference type="GO" id="GO:0004714">
    <property type="term" value="F:transmembrane receptor protein tyrosine kinase activity"/>
    <property type="evidence" value="ECO:0007669"/>
    <property type="project" value="TreeGrafter"/>
</dbReference>
<protein>
    <recommendedName>
        <fullName evidence="13">Tyrosine-protein kinase-like otk</fullName>
    </recommendedName>
    <alternativeName>
        <fullName evidence="14">Tyrosine-protein kinase-like 7 homolog</fullName>
    </alternativeName>
</protein>
<evidence type="ECO:0000256" key="20">
    <source>
        <dbReference type="SAM" id="SignalP"/>
    </source>
</evidence>
<comment type="subunit">
    <text evidence="12">Interacts with plexA; component of a receptor complex that mediates the repulsive signaling in response to Semaphorin ligands.</text>
</comment>
<dbReference type="GO" id="GO:0007169">
    <property type="term" value="P:cell surface receptor protein tyrosine kinase signaling pathway"/>
    <property type="evidence" value="ECO:0007669"/>
    <property type="project" value="TreeGrafter"/>
</dbReference>
<dbReference type="EMBL" id="LR899012">
    <property type="protein sequence ID" value="CAD7086599.1"/>
    <property type="molecule type" value="Genomic_DNA"/>
</dbReference>
<dbReference type="InterPro" id="IPR001245">
    <property type="entry name" value="Ser-Thr/Tyr_kinase_cat_dom"/>
</dbReference>
<keyword evidence="5 19" id="KW-1133">Transmembrane helix</keyword>
<dbReference type="InterPro" id="IPR003599">
    <property type="entry name" value="Ig_sub"/>
</dbReference>
<dbReference type="InterPro" id="IPR007110">
    <property type="entry name" value="Ig-like_dom"/>
</dbReference>
<feature type="region of interest" description="Disordered" evidence="18">
    <location>
        <begin position="608"/>
        <end position="677"/>
    </location>
</feature>
<evidence type="ECO:0000256" key="8">
    <source>
        <dbReference type="ARBA" id="ARBA00023170"/>
    </source>
</evidence>
<dbReference type="Proteomes" id="UP000594454">
    <property type="component" value="Chromosome 4"/>
</dbReference>
<dbReference type="PANTHER" id="PTHR24416:SF349">
    <property type="entry name" value="TYROSINE-PROTEIN KINASE RYK"/>
    <property type="match status" value="1"/>
</dbReference>
<evidence type="ECO:0000313" key="23">
    <source>
        <dbReference type="EMBL" id="CAD7086599.1"/>
    </source>
</evidence>
<evidence type="ECO:0000256" key="7">
    <source>
        <dbReference type="ARBA" id="ARBA00023157"/>
    </source>
</evidence>
<dbReference type="AlphaFoldDB" id="A0A7R8YVR3"/>
<keyword evidence="17" id="KW-0460">Magnesium</keyword>
<dbReference type="InterPro" id="IPR013783">
    <property type="entry name" value="Ig-like_fold"/>
</dbReference>
<dbReference type="InterPro" id="IPR050122">
    <property type="entry name" value="RTK"/>
</dbReference>
<dbReference type="Pfam" id="PF13927">
    <property type="entry name" value="Ig_3"/>
    <property type="match status" value="2"/>
</dbReference>
<evidence type="ECO:0000259" key="21">
    <source>
        <dbReference type="PROSITE" id="PS50011"/>
    </source>
</evidence>
<evidence type="ECO:0000256" key="5">
    <source>
        <dbReference type="ARBA" id="ARBA00022989"/>
    </source>
</evidence>
<dbReference type="Pfam" id="PF07679">
    <property type="entry name" value="I-set"/>
    <property type="match status" value="2"/>
</dbReference>
<dbReference type="SMART" id="SM00409">
    <property type="entry name" value="IG"/>
    <property type="match status" value="5"/>
</dbReference>
<evidence type="ECO:0000256" key="15">
    <source>
        <dbReference type="PIRSR" id="PIRSR000615-1"/>
    </source>
</evidence>
<dbReference type="GO" id="GO:0007399">
    <property type="term" value="P:nervous system development"/>
    <property type="evidence" value="ECO:0007669"/>
    <property type="project" value="UniProtKB-KW"/>
</dbReference>
<evidence type="ECO:0000256" key="3">
    <source>
        <dbReference type="ARBA" id="ARBA00022729"/>
    </source>
</evidence>
<dbReference type="FunFam" id="2.60.40.10:FF:001805">
    <property type="entry name" value="Tyrosine-protein kinase-like otk"/>
    <property type="match status" value="1"/>
</dbReference>
<dbReference type="PROSITE" id="PS00109">
    <property type="entry name" value="PROTEIN_KINASE_TYR"/>
    <property type="match status" value="1"/>
</dbReference>
<evidence type="ECO:0000256" key="13">
    <source>
        <dbReference type="ARBA" id="ARBA00034533"/>
    </source>
</evidence>
<feature type="domain" description="Ig-like" evidence="22">
    <location>
        <begin position="110"/>
        <end position="195"/>
    </location>
</feature>
<gene>
    <name evidence="23" type="ORF">HERILL_LOCUS9360</name>
</gene>
<keyword evidence="8" id="KW-0675">Receptor</keyword>
<dbReference type="GO" id="GO:0046872">
    <property type="term" value="F:metal ion binding"/>
    <property type="evidence" value="ECO:0007669"/>
    <property type="project" value="UniProtKB-KW"/>
</dbReference>
<dbReference type="InterPro" id="IPR013098">
    <property type="entry name" value="Ig_I-set"/>
</dbReference>
<keyword evidence="6 19" id="KW-0472">Membrane</keyword>
<feature type="domain" description="Ig-like" evidence="22">
    <location>
        <begin position="375"/>
        <end position="454"/>
    </location>
</feature>
<dbReference type="GO" id="GO:0043235">
    <property type="term" value="C:receptor complex"/>
    <property type="evidence" value="ECO:0007669"/>
    <property type="project" value="TreeGrafter"/>
</dbReference>
<dbReference type="GO" id="GO:0030154">
    <property type="term" value="P:cell differentiation"/>
    <property type="evidence" value="ECO:0007669"/>
    <property type="project" value="UniProtKB-ARBA"/>
</dbReference>
<keyword evidence="17" id="KW-0479">Metal-binding</keyword>
<dbReference type="GO" id="GO:0005886">
    <property type="term" value="C:plasma membrane"/>
    <property type="evidence" value="ECO:0007669"/>
    <property type="project" value="UniProtKB-SubCell"/>
</dbReference>
<dbReference type="Pfam" id="PF07714">
    <property type="entry name" value="PK_Tyr_Ser-Thr"/>
    <property type="match status" value="1"/>
</dbReference>
<dbReference type="SUPFAM" id="SSF56112">
    <property type="entry name" value="Protein kinase-like (PK-like)"/>
    <property type="match status" value="1"/>
</dbReference>
<dbReference type="OrthoDB" id="2413561at2759"/>
<dbReference type="FunCoup" id="A0A7R8YVR3">
    <property type="interactions" value="249"/>
</dbReference>
<feature type="transmembrane region" description="Helical" evidence="19">
    <location>
        <begin position="570"/>
        <end position="592"/>
    </location>
</feature>
<sequence length="1006" mass="112281">MQSKMVWILPGIGCLLAVLDIITCESRFVTLPQSQTVIEGDSVIFTCHSTPVTGLEYSWTHNGHVLQNSTRVHQVGSNLHVNNVIKDVDAGDYVCIATCNTTGARQASPPATLKIIWLTSASIQLVSKRKDEIILKCNVDGSADQEIEWFRNSERLESIHTIRFDNNRLIIRNPSPYDNGVYRCVVFNSAGRIMSKKGYILKLTAEESSDTGSDYSTTRGCIPRAYSKKLMKSSDKSKIFLCRGKRGDRSNDNAFKPPERVVIGEGKPAELPCKYTIPSKYDSSRLALRWRKDDKVIRQIELGTTTTTTSEPKMESMIREDARLTVNAQNGSLLFTSTIASDAGNYDCAISERGGGFSTSDKIELIIIEQLKFVPRPTSKNLELGSMTKIHCKAQGTPPPQVKWFSGISGDLPDSIEDINGTLTFKNVSAANKGTYTCIASNLQGRINATIEVGVVVAPRFSVAPQGPITALEMGTSYLHCQATGDPKPTIRWDKDSQYLSDNNTDQGRFKFFENGTLQIREVHLEDDGKYGCTIGNSAGLKREEVRFIVKPTEGFVTEESNDGFMITRAVLITMSVAFAYIILVVGLMLWCRYRRQARKARLNLADKENGDVGDPNNKNAEIEPCLPDKSGDANSRNKVKKVNGNNNPKGSGTEAQKSDDTISSVNSKGSKKSNSFDQLALPRSSLIELVQIGRSDFGDVFVGKIKSSAIKITEASEKDNDDKVLTESEERKSKTSLDEIEEVKEENSDEYKMVLVKALNKVKDEAVCMEFKRQIEMFRAISHKGVVKLYGLCRDKDPHYLILEYTDWGDLKQFLLATAGKTANPTGNSGTIPPLTMRQTLALAYQIARGMDALYRARYIHKDLAARNCIISSDFVVKVSYPALCKDKYSREYFKHRNTLLPIRWLAPECLQEDEYTTKSDIYSFAVVVWELFTQAQKLPFEDVSNEDFIQRLQAGQIEWSCAENTPNDLKEILTSCWNERPKERPSFSQLCTAFSKSMKTASDN</sequence>
<dbReference type="GO" id="GO:0051897">
    <property type="term" value="P:positive regulation of phosphatidylinositol 3-kinase/protein kinase B signal transduction"/>
    <property type="evidence" value="ECO:0007669"/>
    <property type="project" value="TreeGrafter"/>
</dbReference>
<keyword evidence="16" id="KW-0067">ATP-binding</keyword>
<dbReference type="GO" id="GO:0010976">
    <property type="term" value="P:positive regulation of neuron projection development"/>
    <property type="evidence" value="ECO:0007669"/>
    <property type="project" value="TreeGrafter"/>
</dbReference>
<evidence type="ECO:0000256" key="1">
    <source>
        <dbReference type="ARBA" id="ARBA00004162"/>
    </source>
</evidence>
<evidence type="ECO:0000256" key="16">
    <source>
        <dbReference type="PIRSR" id="PIRSR000615-2"/>
    </source>
</evidence>
<evidence type="ECO:0000256" key="12">
    <source>
        <dbReference type="ARBA" id="ARBA00034516"/>
    </source>
</evidence>
<accession>A0A7R8YVR3</accession>
<dbReference type="OMA" id="SHLHIEA"/>
<proteinExistence type="predicted"/>
<dbReference type="SUPFAM" id="SSF48726">
    <property type="entry name" value="Immunoglobulin"/>
    <property type="match status" value="5"/>
</dbReference>
<dbReference type="InterPro" id="IPR000719">
    <property type="entry name" value="Prot_kinase_dom"/>
</dbReference>
<dbReference type="Gene3D" id="1.10.510.10">
    <property type="entry name" value="Transferase(Phosphotransferase) domain 1"/>
    <property type="match status" value="1"/>
</dbReference>
<evidence type="ECO:0000256" key="14">
    <source>
        <dbReference type="ARBA" id="ARBA00034559"/>
    </source>
</evidence>
<feature type="domain" description="Ig-like" evidence="22">
    <location>
        <begin position="26"/>
        <end position="108"/>
    </location>
</feature>
<feature type="active site" description="Proton acceptor" evidence="15">
    <location>
        <position position="864"/>
    </location>
</feature>
<evidence type="ECO:0000256" key="6">
    <source>
        <dbReference type="ARBA" id="ARBA00023136"/>
    </source>
</evidence>
<evidence type="ECO:0000256" key="17">
    <source>
        <dbReference type="PIRSR" id="PIRSR000615-3"/>
    </source>
</evidence>
<keyword evidence="9" id="KW-0325">Glycoprotein</keyword>
<evidence type="ECO:0000256" key="11">
    <source>
        <dbReference type="ARBA" id="ARBA00034468"/>
    </source>
</evidence>
<keyword evidence="3 20" id="KW-0732">Signal</keyword>
<dbReference type="PIRSF" id="PIRSF000615">
    <property type="entry name" value="TyrPK_CSF1-R"/>
    <property type="match status" value="1"/>
</dbReference>
<organism evidence="23 24">
    <name type="scientific">Hermetia illucens</name>
    <name type="common">Black soldier fly</name>
    <dbReference type="NCBI Taxonomy" id="343691"/>
    <lineage>
        <taxon>Eukaryota</taxon>
        <taxon>Metazoa</taxon>
        <taxon>Ecdysozoa</taxon>
        <taxon>Arthropoda</taxon>
        <taxon>Hexapoda</taxon>
        <taxon>Insecta</taxon>
        <taxon>Pterygota</taxon>
        <taxon>Neoptera</taxon>
        <taxon>Endopterygota</taxon>
        <taxon>Diptera</taxon>
        <taxon>Brachycera</taxon>
        <taxon>Stratiomyomorpha</taxon>
        <taxon>Stratiomyidae</taxon>
        <taxon>Hermetiinae</taxon>
        <taxon>Hermetia</taxon>
    </lineage>
</organism>
<dbReference type="PRINTS" id="PR00109">
    <property type="entry name" value="TYRKINASE"/>
</dbReference>
<dbReference type="Gene3D" id="2.60.40.10">
    <property type="entry name" value="Immunoglobulins"/>
    <property type="match status" value="5"/>
</dbReference>
<evidence type="ECO:0000256" key="9">
    <source>
        <dbReference type="ARBA" id="ARBA00023180"/>
    </source>
</evidence>
<feature type="signal peptide" evidence="20">
    <location>
        <begin position="1"/>
        <end position="17"/>
    </location>
</feature>
<comment type="function">
    <text evidence="11">Acts as a calcium-dependent, homophilic cell adhesion molecule that regulates neural recognition during the development of the nervous system. Component of the repulsive Plexin signaling response to regulate motor axon guidance at the embryonic stage. Also component of a receptor complex that is required in the adult visual system to innervate the lamina layer; specific targeting of R1-R6 axons.</text>
</comment>
<reference evidence="23 24" key="1">
    <citation type="submission" date="2020-11" db="EMBL/GenBank/DDBJ databases">
        <authorList>
            <person name="Wallbank WR R."/>
            <person name="Pardo Diaz C."/>
            <person name="Kozak K."/>
            <person name="Martin S."/>
            <person name="Jiggins C."/>
            <person name="Moest M."/>
            <person name="Warren A I."/>
            <person name="Generalovic N T."/>
            <person name="Byers J.R.P. K."/>
            <person name="Montejo-Kovacevich G."/>
            <person name="Yen C E."/>
        </authorList>
    </citation>
    <scope>NUCLEOTIDE SEQUENCE [LARGE SCALE GENOMIC DNA]</scope>
</reference>